<name>A0ABV0ZM53_9TELE</name>
<reference evidence="1 2" key="1">
    <citation type="submission" date="2021-06" db="EMBL/GenBank/DDBJ databases">
        <authorList>
            <person name="Palmer J.M."/>
        </authorList>
    </citation>
    <scope>NUCLEOTIDE SEQUENCE [LARGE SCALE GENOMIC DNA]</scope>
    <source>
        <strain evidence="1 2">AS_MEX2019</strain>
        <tissue evidence="1">Muscle</tissue>
    </source>
</reference>
<protein>
    <submittedName>
        <fullName evidence="1">Uncharacterized protein</fullName>
    </submittedName>
</protein>
<accession>A0ABV0ZM53</accession>
<evidence type="ECO:0000313" key="1">
    <source>
        <dbReference type="EMBL" id="MEQ2306892.1"/>
    </source>
</evidence>
<comment type="caution">
    <text evidence="1">The sequence shown here is derived from an EMBL/GenBank/DDBJ whole genome shotgun (WGS) entry which is preliminary data.</text>
</comment>
<keyword evidence="2" id="KW-1185">Reference proteome</keyword>
<evidence type="ECO:0000313" key="2">
    <source>
        <dbReference type="Proteomes" id="UP001469553"/>
    </source>
</evidence>
<sequence>MEQGEQRHSAMTDTTEMFFYKPALEQAPVLTWKTPSLNSAGLFQESIPAAPTNTLSQNRFHISGDPSFKPQLHFQTIEFVREGSEVIPSLLTASSLSCHL</sequence>
<proteinExistence type="predicted"/>
<dbReference type="EMBL" id="JAHRIP010066651">
    <property type="protein sequence ID" value="MEQ2306892.1"/>
    <property type="molecule type" value="Genomic_DNA"/>
</dbReference>
<dbReference type="Proteomes" id="UP001469553">
    <property type="component" value="Unassembled WGS sequence"/>
</dbReference>
<gene>
    <name evidence="1" type="ORF">AMECASPLE_012830</name>
</gene>
<organism evidence="1 2">
    <name type="scientific">Ameca splendens</name>
    <dbReference type="NCBI Taxonomy" id="208324"/>
    <lineage>
        <taxon>Eukaryota</taxon>
        <taxon>Metazoa</taxon>
        <taxon>Chordata</taxon>
        <taxon>Craniata</taxon>
        <taxon>Vertebrata</taxon>
        <taxon>Euteleostomi</taxon>
        <taxon>Actinopterygii</taxon>
        <taxon>Neopterygii</taxon>
        <taxon>Teleostei</taxon>
        <taxon>Neoteleostei</taxon>
        <taxon>Acanthomorphata</taxon>
        <taxon>Ovalentaria</taxon>
        <taxon>Atherinomorphae</taxon>
        <taxon>Cyprinodontiformes</taxon>
        <taxon>Goodeidae</taxon>
        <taxon>Ameca</taxon>
    </lineage>
</organism>